<accession>A0A242MXP2</accession>
<evidence type="ECO:0000313" key="4">
    <source>
        <dbReference type="Proteomes" id="UP000195221"/>
    </source>
</evidence>
<evidence type="ECO:0000256" key="1">
    <source>
        <dbReference type="ARBA" id="ARBA00022801"/>
    </source>
</evidence>
<dbReference type="Proteomes" id="UP000195221">
    <property type="component" value="Unassembled WGS sequence"/>
</dbReference>
<evidence type="ECO:0000259" key="2">
    <source>
        <dbReference type="Pfam" id="PF00561"/>
    </source>
</evidence>
<keyword evidence="1 3" id="KW-0378">Hydrolase</keyword>
<dbReference type="AlphaFoldDB" id="A0A242MXP2"/>
<comment type="caution">
    <text evidence="3">The sequence shown here is derived from an EMBL/GenBank/DDBJ whole genome shotgun (WGS) entry which is preliminary data.</text>
</comment>
<dbReference type="Pfam" id="PF00561">
    <property type="entry name" value="Abhydrolase_1"/>
    <property type="match status" value="1"/>
</dbReference>
<dbReference type="InterPro" id="IPR050266">
    <property type="entry name" value="AB_hydrolase_sf"/>
</dbReference>
<dbReference type="InterPro" id="IPR029058">
    <property type="entry name" value="AB_hydrolase_fold"/>
</dbReference>
<protein>
    <submittedName>
        <fullName evidence="3">Hydrolase, alpha/beta fold family</fullName>
    </submittedName>
</protein>
<dbReference type="PRINTS" id="PR00111">
    <property type="entry name" value="ABHYDROLASE"/>
</dbReference>
<dbReference type="PANTHER" id="PTHR43798:SF31">
    <property type="entry name" value="AB HYDROLASE SUPERFAMILY PROTEIN YCLE"/>
    <property type="match status" value="1"/>
</dbReference>
<dbReference type="RefSeq" id="WP_179197452.1">
    <property type="nucleotide sequence ID" value="NZ_NBTZ01000040.1"/>
</dbReference>
<dbReference type="InterPro" id="IPR000073">
    <property type="entry name" value="AB_hydrolase_1"/>
</dbReference>
<proteinExistence type="predicted"/>
<dbReference type="GO" id="GO:0016020">
    <property type="term" value="C:membrane"/>
    <property type="evidence" value="ECO:0007669"/>
    <property type="project" value="TreeGrafter"/>
</dbReference>
<dbReference type="PANTHER" id="PTHR43798">
    <property type="entry name" value="MONOACYLGLYCEROL LIPASE"/>
    <property type="match status" value="1"/>
</dbReference>
<evidence type="ECO:0000313" key="3">
    <source>
        <dbReference type="EMBL" id="OTP76201.1"/>
    </source>
</evidence>
<name>A0A242MXP2_CABSO</name>
<gene>
    <name evidence="3" type="ORF">PAMC26577_11620</name>
</gene>
<dbReference type="GO" id="GO:0016787">
    <property type="term" value="F:hydrolase activity"/>
    <property type="evidence" value="ECO:0007669"/>
    <property type="project" value="UniProtKB-KW"/>
</dbReference>
<organism evidence="3 4">
    <name type="scientific">Caballeronia sordidicola</name>
    <name type="common">Burkholderia sordidicola</name>
    <dbReference type="NCBI Taxonomy" id="196367"/>
    <lineage>
        <taxon>Bacteria</taxon>
        <taxon>Pseudomonadati</taxon>
        <taxon>Pseudomonadota</taxon>
        <taxon>Betaproteobacteria</taxon>
        <taxon>Burkholderiales</taxon>
        <taxon>Burkholderiaceae</taxon>
        <taxon>Caballeronia</taxon>
    </lineage>
</organism>
<dbReference type="Gene3D" id="3.40.50.1820">
    <property type="entry name" value="alpha/beta hydrolase"/>
    <property type="match status" value="1"/>
</dbReference>
<dbReference type="SUPFAM" id="SSF53474">
    <property type="entry name" value="alpha/beta-Hydrolases"/>
    <property type="match status" value="1"/>
</dbReference>
<dbReference type="EMBL" id="NBTZ01000040">
    <property type="protein sequence ID" value="OTP76201.1"/>
    <property type="molecule type" value="Genomic_DNA"/>
</dbReference>
<reference evidence="3 4" key="1">
    <citation type="submission" date="2017-03" db="EMBL/GenBank/DDBJ databases">
        <title>Genome analysis of strain PAMC 26577.</title>
        <authorList>
            <person name="Oh H.-M."/>
            <person name="Yang J.-A."/>
        </authorList>
    </citation>
    <scope>NUCLEOTIDE SEQUENCE [LARGE SCALE GENOMIC DNA]</scope>
    <source>
        <strain evidence="3 4">PAMC 26577</strain>
    </source>
</reference>
<feature type="domain" description="AB hydrolase-1" evidence="2">
    <location>
        <begin position="17"/>
        <end position="210"/>
    </location>
</feature>
<sequence>MIAYEKYGHGEHKIFGIHGWFGDEKTFKSLELSLDPAEFECVWLAHRGYGRSIDLAGRYDMAEMASDAIAVANHLNWSRFSVMGHSMGGKAIQLIAASVPDRVRKLIAVSPVSADPVPFDPATRDLFEKATDSAACRKTIVDFSTSNLLSSAWVDGIVSASVAGTKSEAFGAYMRSWANDDFSNEINDMETDALVLVGAQDPVITASVCEHGFRQRYRQLVIKELQGSGHYPMDEVPLLFGAEVLKHLRS</sequence>